<proteinExistence type="inferred from homology"/>
<evidence type="ECO:0000256" key="6">
    <source>
        <dbReference type="ARBA" id="ARBA00047800"/>
    </source>
</evidence>
<evidence type="ECO:0000256" key="1">
    <source>
        <dbReference type="ARBA" id="ARBA00007122"/>
    </source>
</evidence>
<dbReference type="Gene3D" id="3.40.50.720">
    <property type="entry name" value="NAD(P)-binding Rossmann-like Domain"/>
    <property type="match status" value="1"/>
</dbReference>
<dbReference type="GeneID" id="103010604"/>
<comment type="catalytic activity">
    <reaction evidence="6">
        <text>S-adenosyl-L-homocysteine + H2O = L-homocysteine + adenosine</text>
        <dbReference type="Rhea" id="RHEA:21708"/>
        <dbReference type="ChEBI" id="CHEBI:15377"/>
        <dbReference type="ChEBI" id="CHEBI:16335"/>
        <dbReference type="ChEBI" id="CHEBI:57856"/>
        <dbReference type="ChEBI" id="CHEBI:58199"/>
        <dbReference type="EC" id="3.13.2.1"/>
    </reaction>
    <physiologicalReaction direction="left-to-right" evidence="6">
        <dbReference type="Rhea" id="RHEA:21709"/>
    </physiologicalReaction>
</comment>
<evidence type="ECO:0000256" key="4">
    <source>
        <dbReference type="ARBA" id="ARBA00038791"/>
    </source>
</evidence>
<dbReference type="NCBIfam" id="NF004005">
    <property type="entry name" value="PRK05476.2-3"/>
    <property type="match status" value="1"/>
</dbReference>
<evidence type="ECO:0000256" key="5">
    <source>
        <dbReference type="ARBA" id="ARBA00045926"/>
    </source>
</evidence>
<dbReference type="CDD" id="cd00401">
    <property type="entry name" value="SAHH"/>
    <property type="match status" value="1"/>
</dbReference>
<keyword evidence="3 7" id="KW-0520">NAD</keyword>
<evidence type="ECO:0000313" key="11">
    <source>
        <dbReference type="RefSeq" id="XP_057393960.1"/>
    </source>
</evidence>
<evidence type="ECO:0000256" key="3">
    <source>
        <dbReference type="ARBA" id="ARBA00023027"/>
    </source>
</evidence>
<name>A0ABM3SVT0_BALAC</name>
<comment type="function">
    <text evidence="5">Catalyzes the hydrolysis of S-adenosyl-L-homocysteine to form adenosine and homocysteine. Binds copper ions.</text>
</comment>
<dbReference type="Pfam" id="PF00670">
    <property type="entry name" value="AdoHcyase_NAD"/>
    <property type="match status" value="1"/>
</dbReference>
<organism evidence="10 11">
    <name type="scientific">Balaenoptera acutorostrata</name>
    <name type="common">Common minke whale</name>
    <name type="synonym">Balaena rostrata</name>
    <dbReference type="NCBI Taxonomy" id="9767"/>
    <lineage>
        <taxon>Eukaryota</taxon>
        <taxon>Metazoa</taxon>
        <taxon>Chordata</taxon>
        <taxon>Craniata</taxon>
        <taxon>Vertebrata</taxon>
        <taxon>Euteleostomi</taxon>
        <taxon>Mammalia</taxon>
        <taxon>Eutheria</taxon>
        <taxon>Laurasiatheria</taxon>
        <taxon>Artiodactyla</taxon>
        <taxon>Whippomorpha</taxon>
        <taxon>Cetacea</taxon>
        <taxon>Mysticeti</taxon>
        <taxon>Balaenopteridae</taxon>
        <taxon>Balaenoptera</taxon>
    </lineage>
</organism>
<dbReference type="EC" id="3.13.2.1" evidence="7"/>
<accession>A0ABM3SVT0</accession>
<dbReference type="PROSITE" id="PS00739">
    <property type="entry name" value="ADOHCYASE_2"/>
    <property type="match status" value="1"/>
</dbReference>
<comment type="subunit">
    <text evidence="4">Homotetramer. Interaction with AHCYL1.</text>
</comment>
<dbReference type="PANTHER" id="PTHR23420:SF0">
    <property type="entry name" value="ADENOSYLHOMOCYSTEINASE"/>
    <property type="match status" value="1"/>
</dbReference>
<dbReference type="InterPro" id="IPR020082">
    <property type="entry name" value="S-Ado-L-homoCys_hydrolase_CS"/>
</dbReference>
<evidence type="ECO:0000259" key="9">
    <source>
        <dbReference type="SMART" id="SM00997"/>
    </source>
</evidence>
<keyword evidence="2 7" id="KW-0554">One-carbon metabolism</keyword>
<comment type="cofactor">
    <cofactor evidence="7">
        <name>NAD(+)</name>
        <dbReference type="ChEBI" id="CHEBI:57540"/>
    </cofactor>
    <text evidence="7">Binds 1 NAD(+) per subunit.</text>
</comment>
<dbReference type="PIRSF" id="PIRSF001109">
    <property type="entry name" value="Ad_hcy_hydrolase"/>
    <property type="match status" value="1"/>
</dbReference>
<dbReference type="HAMAP" id="MF_00563">
    <property type="entry name" value="AdoHcyase"/>
    <property type="match status" value="1"/>
</dbReference>
<comment type="similarity">
    <text evidence="1 8">Belongs to the adenosylhomocysteinase family.</text>
</comment>
<comment type="pathway">
    <text evidence="7">Amino-acid biosynthesis; L-homocysteine biosynthesis; L-homocysteine from S-adenosyl-L-homocysteine: step 1/1.</text>
</comment>
<reference evidence="11" key="1">
    <citation type="submission" date="2025-08" db="UniProtKB">
        <authorList>
            <consortium name="RefSeq"/>
        </authorList>
    </citation>
    <scope>IDENTIFICATION</scope>
</reference>
<gene>
    <name evidence="11" type="primary">LOC103010604</name>
</gene>
<feature type="domain" description="S-adenosyl-L-homocysteine hydrolase NAD binding" evidence="9">
    <location>
        <begin position="194"/>
        <end position="355"/>
    </location>
</feature>
<dbReference type="InterPro" id="IPR036291">
    <property type="entry name" value="NAD(P)-bd_dom_sf"/>
</dbReference>
<dbReference type="InterPro" id="IPR015878">
    <property type="entry name" value="Ado_hCys_hydrolase_NAD-bd"/>
</dbReference>
<evidence type="ECO:0000313" key="10">
    <source>
        <dbReference type="Proteomes" id="UP001652580"/>
    </source>
</evidence>
<protein>
    <recommendedName>
        <fullName evidence="7">Adenosylhomocysteinase</fullName>
        <ecNumber evidence="7">3.13.2.1</ecNumber>
    </recommendedName>
</protein>
<evidence type="ECO:0000256" key="8">
    <source>
        <dbReference type="RuleBase" id="RU004166"/>
    </source>
</evidence>
<dbReference type="InterPro" id="IPR000043">
    <property type="entry name" value="Adenosylhomocysteinase-like"/>
</dbReference>
<dbReference type="Proteomes" id="UP001652580">
    <property type="component" value="Chromosome X"/>
</dbReference>
<sequence>MSDKLPYKVADISLAAWGRKALDLAENEMPGLMHMWEMYSASKPLKGDLTAGCLHMTVETAVLIETLVALGAEVRWSSCNIFSTQDHAAAAIAKAGVPVYAWKGETDEEYLWCTEQTLYFKDGPLNMILDDGGDLTNLIHTKYPQLLSGIRGISEEITTGVHNLYKMMVNGILKVPAINVNDSVTKSKLAASWLLYGCRESLIDGIKQATDVMIAGKVAVVAGYGDVGKGCAQALRGFGAHVIIMEIDPINALQAAMEGYEVTIMDEACQEGNIFVTTMGCVNILLGRHFEQMKDDVIVWNIGHFDVEIDVKWLNENAVEKVNIKPQVDRYLLKNGRRIILLAKGRLVNLGCAMGHPSFVMSNSFTNQVLAQIELWTHPDKYPVGVHFLPKKLDEAAAEAHLGKLNVKLTKLIEKQAQYLGMYCDGPFKPDHHRY</sequence>
<dbReference type="SMART" id="SM00997">
    <property type="entry name" value="AdoHcyase_NAD"/>
    <property type="match status" value="1"/>
</dbReference>
<dbReference type="SUPFAM" id="SSF52283">
    <property type="entry name" value="Formate/glycerate dehydrogenase catalytic domain-like"/>
    <property type="match status" value="1"/>
</dbReference>
<evidence type="ECO:0000256" key="7">
    <source>
        <dbReference type="RuleBase" id="RU000548"/>
    </source>
</evidence>
<dbReference type="InterPro" id="IPR042172">
    <property type="entry name" value="Adenosylhomocyst_ase-like_sf"/>
</dbReference>
<dbReference type="Pfam" id="PF05221">
    <property type="entry name" value="AdoHcyase"/>
    <property type="match status" value="1"/>
</dbReference>
<keyword evidence="7" id="KW-0378">Hydrolase</keyword>
<dbReference type="PROSITE" id="PS00738">
    <property type="entry name" value="ADOHCYASE_1"/>
    <property type="match status" value="1"/>
</dbReference>
<dbReference type="Gene3D" id="3.40.50.1480">
    <property type="entry name" value="Adenosylhomocysteinase-like"/>
    <property type="match status" value="2"/>
</dbReference>
<dbReference type="RefSeq" id="XP_057393960.1">
    <property type="nucleotide sequence ID" value="XM_057537977.1"/>
</dbReference>
<dbReference type="NCBIfam" id="TIGR00936">
    <property type="entry name" value="ahcY"/>
    <property type="match status" value="1"/>
</dbReference>
<evidence type="ECO:0000256" key="2">
    <source>
        <dbReference type="ARBA" id="ARBA00022563"/>
    </source>
</evidence>
<dbReference type="PANTHER" id="PTHR23420">
    <property type="entry name" value="ADENOSYLHOMOCYSTEINASE"/>
    <property type="match status" value="1"/>
</dbReference>
<dbReference type="SUPFAM" id="SSF51735">
    <property type="entry name" value="NAD(P)-binding Rossmann-fold domains"/>
    <property type="match status" value="1"/>
</dbReference>
<keyword evidence="10" id="KW-1185">Reference proteome</keyword>
<dbReference type="SMART" id="SM00996">
    <property type="entry name" value="AdoHcyase"/>
    <property type="match status" value="1"/>
</dbReference>